<sequence>MSVMAYMPFGAGGIIIRVEADIRRGIPGIDITGLAEGAVREARERVRAAFRNSGFSFPLDRILINLAPAGLKKTGLLWICQSPFR</sequence>
<dbReference type="AlphaFoldDB" id="A0A806KNP0"/>
<dbReference type="SUPFAM" id="SSF54211">
    <property type="entry name" value="Ribosomal protein S5 domain 2-like"/>
    <property type="match status" value="1"/>
</dbReference>
<dbReference type="Pfam" id="PF13541">
    <property type="entry name" value="ChlI"/>
    <property type="match status" value="1"/>
</dbReference>
<evidence type="ECO:0000313" key="1">
    <source>
        <dbReference type="EMBL" id="AGS53811.1"/>
    </source>
</evidence>
<proteinExistence type="predicted"/>
<reference evidence="1" key="1">
    <citation type="submission" date="2012-03" db="EMBL/GenBank/DDBJ databases">
        <title>Functional metagenomics reveals considerable lignocellulase gene clusters in the gut microbiome of a wood-feeding higher termite.</title>
        <authorList>
            <person name="Liu N."/>
        </authorList>
    </citation>
    <scope>NUCLEOTIDE SEQUENCE</scope>
</reference>
<organism evidence="1">
    <name type="scientific">uncultured bacterium contig00039</name>
    <dbReference type="NCBI Taxonomy" id="1181527"/>
    <lineage>
        <taxon>Bacteria</taxon>
        <taxon>environmental samples</taxon>
    </lineage>
</organism>
<protein>
    <submittedName>
        <fullName evidence="1">MG(2+) chelatase family protein</fullName>
    </submittedName>
</protein>
<dbReference type="InterPro" id="IPR020568">
    <property type="entry name" value="Ribosomal_Su5_D2-typ_SF"/>
</dbReference>
<accession>A0A806KNP0</accession>
<name>A0A806KNP0_9BACT</name>
<dbReference type="EMBL" id="JQ844252">
    <property type="protein sequence ID" value="AGS53811.1"/>
    <property type="molecule type" value="Genomic_DNA"/>
</dbReference>